<dbReference type="EMBL" id="JAUSRD010000012">
    <property type="protein sequence ID" value="MDP9895348.1"/>
    <property type="molecule type" value="Genomic_DNA"/>
</dbReference>
<protein>
    <submittedName>
        <fullName evidence="1">Uncharacterized protein</fullName>
    </submittedName>
</protein>
<evidence type="ECO:0000313" key="1">
    <source>
        <dbReference type="EMBL" id="MDP9895348.1"/>
    </source>
</evidence>
<organism evidence="1 2">
    <name type="scientific">Variovorax boronicumulans</name>
    <dbReference type="NCBI Taxonomy" id="436515"/>
    <lineage>
        <taxon>Bacteria</taxon>
        <taxon>Pseudomonadati</taxon>
        <taxon>Pseudomonadota</taxon>
        <taxon>Betaproteobacteria</taxon>
        <taxon>Burkholderiales</taxon>
        <taxon>Comamonadaceae</taxon>
        <taxon>Variovorax</taxon>
    </lineage>
</organism>
<dbReference type="RefSeq" id="WP_307686059.1">
    <property type="nucleotide sequence ID" value="NZ_JAUSRD010000012.1"/>
</dbReference>
<comment type="caution">
    <text evidence="1">The sequence shown here is derived from an EMBL/GenBank/DDBJ whole genome shotgun (WGS) entry which is preliminary data.</text>
</comment>
<gene>
    <name evidence="1" type="ORF">J2W31_004473</name>
</gene>
<proteinExistence type="predicted"/>
<dbReference type="Proteomes" id="UP001242045">
    <property type="component" value="Unassembled WGS sequence"/>
</dbReference>
<reference evidence="1" key="1">
    <citation type="submission" date="2023-07" db="EMBL/GenBank/DDBJ databases">
        <title>Sorghum-associated microbial communities from plants grown in Nebraska, USA.</title>
        <authorList>
            <person name="Schachtman D."/>
        </authorList>
    </citation>
    <scope>NUCLEOTIDE SEQUENCE</scope>
    <source>
        <strain evidence="1">DS3754</strain>
    </source>
</reference>
<sequence>MIAVDQQDSIDIYAASEGSIVIAQTSEGQSNLVAIRPQNINAVIRALRAAHRDALTRRQEKAE</sequence>
<name>A0AAW8CVA0_9BURK</name>
<evidence type="ECO:0000313" key="2">
    <source>
        <dbReference type="Proteomes" id="UP001242045"/>
    </source>
</evidence>
<dbReference type="AlphaFoldDB" id="A0AAW8CVA0"/>
<accession>A0AAW8CVA0</accession>